<comment type="caution">
    <text evidence="2">The sequence shown here is derived from an EMBL/GenBank/DDBJ whole genome shotgun (WGS) entry which is preliminary data.</text>
</comment>
<name>A0ABN7X314_GIGMA</name>
<dbReference type="Pfam" id="PF10551">
    <property type="entry name" value="MULE"/>
    <property type="match status" value="1"/>
</dbReference>
<dbReference type="EMBL" id="CAJVQB010085285">
    <property type="protein sequence ID" value="CAG8846877.1"/>
    <property type="molecule type" value="Genomic_DNA"/>
</dbReference>
<feature type="domain" description="MULE transposase" evidence="1">
    <location>
        <begin position="9"/>
        <end position="105"/>
    </location>
</feature>
<reference evidence="2 3" key="1">
    <citation type="submission" date="2021-06" db="EMBL/GenBank/DDBJ databases">
        <authorList>
            <person name="Kallberg Y."/>
            <person name="Tangrot J."/>
            <person name="Rosling A."/>
        </authorList>
    </citation>
    <scope>NUCLEOTIDE SEQUENCE [LARGE SCALE GENOMIC DNA]</scope>
    <source>
        <strain evidence="2 3">120-4 pot B 10/14</strain>
    </source>
</reference>
<dbReference type="InterPro" id="IPR018289">
    <property type="entry name" value="MULE_transposase_dom"/>
</dbReference>
<protein>
    <submittedName>
        <fullName evidence="2">36715_t:CDS:1</fullName>
    </submittedName>
</protein>
<dbReference type="PANTHER" id="PTHR31669">
    <property type="entry name" value="PROTEIN FAR1-RELATED SEQUENCE 10-RELATED"/>
    <property type="match status" value="1"/>
</dbReference>
<proteinExistence type="predicted"/>
<evidence type="ECO:0000313" key="3">
    <source>
        <dbReference type="Proteomes" id="UP000789901"/>
    </source>
</evidence>
<feature type="non-terminal residue" evidence="2">
    <location>
        <position position="167"/>
    </location>
</feature>
<dbReference type="InterPro" id="IPR031052">
    <property type="entry name" value="FHY3/FAR1"/>
</dbReference>
<sequence>MNYCRFNNVVVFDNTYKTNWFNMPFGIFTGVNNYSQSICFAGTLMNNESANSFIWTFNTFLEIVNNNAPKIFLTNEDQAIIKAINQVFQLFGTKHALYLWHLFKNIIKNLQGILKSKWAIFIRQFYKCLDKYDENNFKIQWEKLKNDFPESINYLNKMNQKFTAMGT</sequence>
<evidence type="ECO:0000259" key="1">
    <source>
        <dbReference type="Pfam" id="PF10551"/>
    </source>
</evidence>
<keyword evidence="3" id="KW-1185">Reference proteome</keyword>
<dbReference type="Proteomes" id="UP000789901">
    <property type="component" value="Unassembled WGS sequence"/>
</dbReference>
<gene>
    <name evidence="2" type="ORF">GMARGA_LOCUS38384</name>
</gene>
<dbReference type="PANTHER" id="PTHR31669:SF251">
    <property type="entry name" value="PROTEIN FAR1-RELATED SEQUENCE"/>
    <property type="match status" value="1"/>
</dbReference>
<accession>A0ABN7X314</accession>
<organism evidence="2 3">
    <name type="scientific">Gigaspora margarita</name>
    <dbReference type="NCBI Taxonomy" id="4874"/>
    <lineage>
        <taxon>Eukaryota</taxon>
        <taxon>Fungi</taxon>
        <taxon>Fungi incertae sedis</taxon>
        <taxon>Mucoromycota</taxon>
        <taxon>Glomeromycotina</taxon>
        <taxon>Glomeromycetes</taxon>
        <taxon>Diversisporales</taxon>
        <taxon>Gigasporaceae</taxon>
        <taxon>Gigaspora</taxon>
    </lineage>
</organism>
<evidence type="ECO:0000313" key="2">
    <source>
        <dbReference type="EMBL" id="CAG8846877.1"/>
    </source>
</evidence>